<dbReference type="Proteomes" id="UP000765509">
    <property type="component" value="Unassembled WGS sequence"/>
</dbReference>
<dbReference type="AlphaFoldDB" id="A0A9Q3KLJ7"/>
<dbReference type="EMBL" id="AVOT02114189">
    <property type="protein sequence ID" value="MBW0583077.1"/>
    <property type="molecule type" value="Genomic_DNA"/>
</dbReference>
<keyword evidence="2" id="KW-1185">Reference proteome</keyword>
<evidence type="ECO:0000313" key="2">
    <source>
        <dbReference type="Proteomes" id="UP000765509"/>
    </source>
</evidence>
<proteinExistence type="predicted"/>
<accession>A0A9Q3KLJ7</accession>
<gene>
    <name evidence="1" type="ORF">O181_122792</name>
</gene>
<organism evidence="1 2">
    <name type="scientific">Austropuccinia psidii MF-1</name>
    <dbReference type="NCBI Taxonomy" id="1389203"/>
    <lineage>
        <taxon>Eukaryota</taxon>
        <taxon>Fungi</taxon>
        <taxon>Dikarya</taxon>
        <taxon>Basidiomycota</taxon>
        <taxon>Pucciniomycotina</taxon>
        <taxon>Pucciniomycetes</taxon>
        <taxon>Pucciniales</taxon>
        <taxon>Sphaerophragmiaceae</taxon>
        <taxon>Austropuccinia</taxon>
    </lineage>
</organism>
<reference evidence="1" key="1">
    <citation type="submission" date="2021-03" db="EMBL/GenBank/DDBJ databases">
        <title>Draft genome sequence of rust myrtle Austropuccinia psidii MF-1, a brazilian biotype.</title>
        <authorList>
            <person name="Quecine M.C."/>
            <person name="Pachon D.M.R."/>
            <person name="Bonatelli M.L."/>
            <person name="Correr F.H."/>
            <person name="Franceschini L.M."/>
            <person name="Leite T.F."/>
            <person name="Margarido G.R.A."/>
            <person name="Almeida C.A."/>
            <person name="Ferrarezi J.A."/>
            <person name="Labate C.A."/>
        </authorList>
    </citation>
    <scope>NUCLEOTIDE SEQUENCE</scope>
    <source>
        <strain evidence="1">MF-1</strain>
    </source>
</reference>
<sequence>MSTSIHMPTLIITSKFSFQDQIPLEYLCPIRLNSLNRLLPYLGDQALTIQGRVVLSQPQVWPSSLMAAAIQPGAKLGPIGHVIPFMANLPPWVFYGIPAITPPNGNFMASTIFIGLKPYPAVIGLLGKFPLHQPPGLHL</sequence>
<protein>
    <submittedName>
        <fullName evidence="1">Uncharacterized protein</fullName>
    </submittedName>
</protein>
<comment type="caution">
    <text evidence="1">The sequence shown here is derived from an EMBL/GenBank/DDBJ whole genome shotgun (WGS) entry which is preliminary data.</text>
</comment>
<evidence type="ECO:0000313" key="1">
    <source>
        <dbReference type="EMBL" id="MBW0583077.1"/>
    </source>
</evidence>
<name>A0A9Q3KLJ7_9BASI</name>